<evidence type="ECO:0000259" key="13">
    <source>
        <dbReference type="PROSITE" id="PS50157"/>
    </source>
</evidence>
<keyword evidence="7" id="KW-0862">Zinc</keyword>
<dbReference type="PANTHER" id="PTHR24393">
    <property type="entry name" value="ZINC FINGER PROTEIN"/>
    <property type="match status" value="1"/>
</dbReference>
<dbReference type="AlphaFoldDB" id="A0A8C4TA45"/>
<evidence type="ECO:0000256" key="4">
    <source>
        <dbReference type="ARBA" id="ARBA00022723"/>
    </source>
</evidence>
<evidence type="ECO:0000256" key="3">
    <source>
        <dbReference type="ARBA" id="ARBA00006991"/>
    </source>
</evidence>
<reference evidence="14" key="2">
    <citation type="submission" date="2025-09" db="UniProtKB">
        <authorList>
            <consortium name="Ensembl"/>
        </authorList>
    </citation>
    <scope>IDENTIFICATION</scope>
</reference>
<keyword evidence="9" id="KW-0238">DNA-binding</keyword>
<dbReference type="GO" id="GO:0001228">
    <property type="term" value="F:DNA-binding transcription activator activity, RNA polymerase II-specific"/>
    <property type="evidence" value="ECO:0007669"/>
    <property type="project" value="TreeGrafter"/>
</dbReference>
<gene>
    <name evidence="14" type="primary">LOC114641695</name>
</gene>
<feature type="domain" description="C2H2-type" evidence="13">
    <location>
        <begin position="401"/>
        <end position="428"/>
    </location>
</feature>
<dbReference type="Gene3D" id="3.30.160.60">
    <property type="entry name" value="Classic Zinc Finger"/>
    <property type="match status" value="8"/>
</dbReference>
<dbReference type="GO" id="GO:0005634">
    <property type="term" value="C:nucleus"/>
    <property type="evidence" value="ECO:0007669"/>
    <property type="project" value="UniProtKB-SubCell"/>
</dbReference>
<evidence type="ECO:0000256" key="12">
    <source>
        <dbReference type="PROSITE-ProRule" id="PRU00042"/>
    </source>
</evidence>
<dbReference type="GeneID" id="114641695"/>
<dbReference type="GO" id="GO:0000978">
    <property type="term" value="F:RNA polymerase II cis-regulatory region sequence-specific DNA binding"/>
    <property type="evidence" value="ECO:0007669"/>
    <property type="project" value="TreeGrafter"/>
</dbReference>
<evidence type="ECO:0000256" key="2">
    <source>
        <dbReference type="ARBA" id="ARBA00004123"/>
    </source>
</evidence>
<comment type="subcellular location">
    <subcellularLocation>
        <location evidence="2">Nucleus</location>
    </subcellularLocation>
</comment>
<dbReference type="FunFam" id="3.30.160.60:FF:002063">
    <property type="entry name" value="RB associated KRAB zinc finger"/>
    <property type="match status" value="1"/>
</dbReference>
<keyword evidence="6 12" id="KW-0863">Zinc-finger</keyword>
<dbReference type="Pfam" id="PF00096">
    <property type="entry name" value="zf-C2H2"/>
    <property type="match status" value="6"/>
</dbReference>
<comment type="function">
    <text evidence="1">May be involved in transcriptional regulation.</text>
</comment>
<evidence type="ECO:0000256" key="8">
    <source>
        <dbReference type="ARBA" id="ARBA00023015"/>
    </source>
</evidence>
<evidence type="ECO:0000256" key="7">
    <source>
        <dbReference type="ARBA" id="ARBA00022833"/>
    </source>
</evidence>
<dbReference type="OrthoDB" id="10027876at2759"/>
<keyword evidence="5" id="KW-0677">Repeat</keyword>
<dbReference type="SUPFAM" id="SSF57667">
    <property type="entry name" value="beta-beta-alpha zinc fingers"/>
    <property type="match status" value="5"/>
</dbReference>
<dbReference type="Proteomes" id="UP000694620">
    <property type="component" value="Unassembled WGS sequence"/>
</dbReference>
<dbReference type="GeneTree" id="ENSGT01150000286952"/>
<accession>A0A8C4TA45</accession>
<feature type="domain" description="C2H2-type" evidence="13">
    <location>
        <begin position="373"/>
        <end position="400"/>
    </location>
</feature>
<dbReference type="FunFam" id="3.30.160.60:FF:000360">
    <property type="entry name" value="zinc finger protein 572"/>
    <property type="match status" value="1"/>
</dbReference>
<keyword evidence="15" id="KW-1185">Reference proteome</keyword>
<dbReference type="PROSITE" id="PS50157">
    <property type="entry name" value="ZINC_FINGER_C2H2_2"/>
    <property type="match status" value="9"/>
</dbReference>
<organism evidence="14 15">
    <name type="scientific">Erpetoichthys calabaricus</name>
    <name type="common">Rope fish</name>
    <name type="synonym">Calamoichthys calabaricus</name>
    <dbReference type="NCBI Taxonomy" id="27687"/>
    <lineage>
        <taxon>Eukaryota</taxon>
        <taxon>Metazoa</taxon>
        <taxon>Chordata</taxon>
        <taxon>Craniata</taxon>
        <taxon>Vertebrata</taxon>
        <taxon>Euteleostomi</taxon>
        <taxon>Actinopterygii</taxon>
        <taxon>Polypteriformes</taxon>
        <taxon>Polypteridae</taxon>
        <taxon>Erpetoichthys</taxon>
    </lineage>
</organism>
<dbReference type="PANTHER" id="PTHR24393:SF151">
    <property type="entry name" value="C2H2-TYPE DOMAIN-CONTAINING PROTEIN"/>
    <property type="match status" value="1"/>
</dbReference>
<keyword evidence="10" id="KW-0804">Transcription</keyword>
<keyword evidence="8" id="KW-0805">Transcription regulation</keyword>
<comment type="similarity">
    <text evidence="3">Belongs to the krueppel C2H2-type zinc-finger protein family.</text>
</comment>
<feature type="domain" description="C2H2-type" evidence="13">
    <location>
        <begin position="317"/>
        <end position="344"/>
    </location>
</feature>
<dbReference type="SMART" id="SM00355">
    <property type="entry name" value="ZnF_C2H2"/>
    <property type="match status" value="8"/>
</dbReference>
<keyword evidence="4" id="KW-0479">Metal-binding</keyword>
<feature type="domain" description="C2H2-type" evidence="13">
    <location>
        <begin position="233"/>
        <end position="260"/>
    </location>
</feature>
<evidence type="ECO:0000256" key="1">
    <source>
        <dbReference type="ARBA" id="ARBA00003767"/>
    </source>
</evidence>
<feature type="domain" description="C2H2-type" evidence="13">
    <location>
        <begin position="261"/>
        <end position="288"/>
    </location>
</feature>
<feature type="domain" description="C2H2-type" evidence="13">
    <location>
        <begin position="203"/>
        <end position="232"/>
    </location>
</feature>
<dbReference type="FunFam" id="3.30.160.60:FF:001954">
    <property type="entry name" value="Zinc finger protein 787"/>
    <property type="match status" value="1"/>
</dbReference>
<dbReference type="InterPro" id="IPR036236">
    <property type="entry name" value="Znf_C2H2_sf"/>
</dbReference>
<evidence type="ECO:0000313" key="15">
    <source>
        <dbReference type="Proteomes" id="UP000694620"/>
    </source>
</evidence>
<dbReference type="PROSITE" id="PS00028">
    <property type="entry name" value="ZINC_FINGER_C2H2_1"/>
    <property type="match status" value="8"/>
</dbReference>
<feature type="domain" description="C2H2-type" evidence="13">
    <location>
        <begin position="289"/>
        <end position="316"/>
    </location>
</feature>
<dbReference type="FunFam" id="3.30.160.60:FF:002343">
    <property type="entry name" value="Zinc finger protein 33A"/>
    <property type="match status" value="3"/>
</dbReference>
<sequence>MSSVTEDDMGERVAHIKQEECEWGTPGDLCVKAEDFEGTVSEFQEEFKVETVEIKTEDAGDFSVCLELEKHETGKIFKPSTSEQSHFRFQPELGSIRQLAPRWNCVELKMEIPELEEKFTEGNGREAEELQSSMNLQDNASFSTSSFAQTSLQCRLQQDKEKMKESTRGSENWTAASLQCGSLPVLEAVNIGQQEGHSTYQVGLCAGQECGKTFTSKSECKEHKLNDEMLKPYSCSKCGKRFSFSSDFKRHTRIHTGERPYACSECDKRFSSSSNLQAHKKIHTGEKPHCCSECGRRFSSISNLQTHKRIHTGEKPFCCSECGKKFIDSSTLHKHTRVHTGEKPYGCVECGKRFSCSSNLQTHKKIHTGEKPYGCSECGERFTDSRGLQTHIRTHTGEKPYGCFECGKKFTDRSNLQRHTRVHTGEKPYCCSECGKRFSRSSELRKHTKIHTGE</sequence>
<evidence type="ECO:0000256" key="11">
    <source>
        <dbReference type="ARBA" id="ARBA00023242"/>
    </source>
</evidence>
<evidence type="ECO:0000313" key="14">
    <source>
        <dbReference type="Ensembl" id="ENSECRP00000029371.1"/>
    </source>
</evidence>
<dbReference type="GO" id="GO:0008270">
    <property type="term" value="F:zinc ion binding"/>
    <property type="evidence" value="ECO:0007669"/>
    <property type="project" value="UniProtKB-KW"/>
</dbReference>
<feature type="domain" description="C2H2-type" evidence="13">
    <location>
        <begin position="429"/>
        <end position="454"/>
    </location>
</feature>
<evidence type="ECO:0000256" key="9">
    <source>
        <dbReference type="ARBA" id="ARBA00023125"/>
    </source>
</evidence>
<dbReference type="Ensembl" id="ENSECRT00000029992.1">
    <property type="protein sequence ID" value="ENSECRP00000029371.1"/>
    <property type="gene ID" value="ENSECRG00000019914.1"/>
</dbReference>
<feature type="domain" description="C2H2-type" evidence="13">
    <location>
        <begin position="345"/>
        <end position="372"/>
    </location>
</feature>
<evidence type="ECO:0000256" key="6">
    <source>
        <dbReference type="ARBA" id="ARBA00022771"/>
    </source>
</evidence>
<dbReference type="FunFam" id="3.30.160.60:FF:001155">
    <property type="entry name" value="Zinc finger 30C"/>
    <property type="match status" value="1"/>
</dbReference>
<protein>
    <submittedName>
        <fullName evidence="14">Zinc finger protein OZF-like</fullName>
    </submittedName>
</protein>
<keyword evidence="11" id="KW-0539">Nucleus</keyword>
<proteinExistence type="inferred from homology"/>
<name>A0A8C4TA45_ERPCA</name>
<evidence type="ECO:0000256" key="10">
    <source>
        <dbReference type="ARBA" id="ARBA00023163"/>
    </source>
</evidence>
<evidence type="ECO:0000256" key="5">
    <source>
        <dbReference type="ARBA" id="ARBA00022737"/>
    </source>
</evidence>
<dbReference type="RefSeq" id="XP_028646556.1">
    <property type="nucleotide sequence ID" value="XM_028790723.2"/>
</dbReference>
<reference evidence="14" key="1">
    <citation type="submission" date="2025-08" db="UniProtKB">
        <authorList>
            <consortium name="Ensembl"/>
        </authorList>
    </citation>
    <scope>IDENTIFICATION</scope>
</reference>
<dbReference type="InterPro" id="IPR013087">
    <property type="entry name" value="Znf_C2H2_type"/>
</dbReference>
<dbReference type="FunFam" id="3.30.160.60:FF:000770">
    <property type="entry name" value="zinc finger protein 16"/>
    <property type="match status" value="1"/>
</dbReference>
<dbReference type="Pfam" id="PF13912">
    <property type="entry name" value="zf-C2H2_6"/>
    <property type="match status" value="1"/>
</dbReference>